<dbReference type="PANTHER" id="PTHR30204">
    <property type="entry name" value="REDOX-CYCLING DRUG-SENSING TRANSCRIPTIONAL ACTIVATOR SOXR"/>
    <property type="match status" value="1"/>
</dbReference>
<keyword evidence="3" id="KW-0238">DNA-binding</keyword>
<gene>
    <name evidence="6" type="ORF">IV57_GL000780</name>
</gene>
<accession>A0A0R2LAN6</accession>
<organism evidence="6 7">
    <name type="scientific">Companilactobacillus kimchiensis</name>
    <dbReference type="NCBI Taxonomy" id="993692"/>
    <lineage>
        <taxon>Bacteria</taxon>
        <taxon>Bacillati</taxon>
        <taxon>Bacillota</taxon>
        <taxon>Bacilli</taxon>
        <taxon>Lactobacillales</taxon>
        <taxon>Lactobacillaceae</taxon>
        <taxon>Companilactobacillus</taxon>
    </lineage>
</organism>
<dbReference type="GO" id="GO:0003700">
    <property type="term" value="F:DNA-binding transcription factor activity"/>
    <property type="evidence" value="ECO:0007669"/>
    <property type="project" value="InterPro"/>
</dbReference>
<evidence type="ECO:0000313" key="7">
    <source>
        <dbReference type="Proteomes" id="UP000051006"/>
    </source>
</evidence>
<dbReference type="PATRIC" id="fig|993692.3.peg.788"/>
<dbReference type="AlphaFoldDB" id="A0A0R2LAN6"/>
<dbReference type="EMBL" id="JQCF01000016">
    <property type="protein sequence ID" value="KRN98867.1"/>
    <property type="molecule type" value="Genomic_DNA"/>
</dbReference>
<dbReference type="STRING" id="993692.IV57_GL000780"/>
<dbReference type="GO" id="GO:0003677">
    <property type="term" value="F:DNA binding"/>
    <property type="evidence" value="ECO:0007669"/>
    <property type="project" value="UniProtKB-KW"/>
</dbReference>
<sequence length="156" mass="18546">MIISIQEAAERIGITQSAIRYYDKKGLLPYVKRDKYNNRIFNEDDLIWIKLVKGLRETDMPIEMVKAYVDLTVNGRSSLEQRFKLMTEYQKMLEIRLNQDQAHYITINRWINHFITVLNDNKLDQFPKNIDQNFPDNIQKATTLDKEFTDEKNTPS</sequence>
<reference evidence="6 7" key="1">
    <citation type="journal article" date="2015" name="Genome Announc.">
        <title>Expanding the biotechnology potential of lactobacilli through comparative genomics of 213 strains and associated genera.</title>
        <authorList>
            <person name="Sun Z."/>
            <person name="Harris H.M."/>
            <person name="McCann A."/>
            <person name="Guo C."/>
            <person name="Argimon S."/>
            <person name="Zhang W."/>
            <person name="Yang X."/>
            <person name="Jeffery I.B."/>
            <person name="Cooney J.C."/>
            <person name="Kagawa T.F."/>
            <person name="Liu W."/>
            <person name="Song Y."/>
            <person name="Salvetti E."/>
            <person name="Wrobel A."/>
            <person name="Rasinkangas P."/>
            <person name="Parkhill J."/>
            <person name="Rea M.C."/>
            <person name="O'Sullivan O."/>
            <person name="Ritari J."/>
            <person name="Douillard F.P."/>
            <person name="Paul Ross R."/>
            <person name="Yang R."/>
            <person name="Briner A.E."/>
            <person name="Felis G.E."/>
            <person name="de Vos W.M."/>
            <person name="Barrangou R."/>
            <person name="Klaenhammer T.R."/>
            <person name="Caufield P.W."/>
            <person name="Cui Y."/>
            <person name="Zhang H."/>
            <person name="O'Toole P.W."/>
        </authorList>
    </citation>
    <scope>NUCLEOTIDE SEQUENCE [LARGE SCALE GENOMIC DNA]</scope>
    <source>
        <strain evidence="6 7">DSM 24716</strain>
    </source>
</reference>
<feature type="domain" description="HTH merR-type" evidence="5">
    <location>
        <begin position="1"/>
        <end position="71"/>
    </location>
</feature>
<evidence type="ECO:0000256" key="3">
    <source>
        <dbReference type="ARBA" id="ARBA00023125"/>
    </source>
</evidence>
<dbReference type="Gene3D" id="1.10.1660.10">
    <property type="match status" value="1"/>
</dbReference>
<dbReference type="PRINTS" id="PR00040">
    <property type="entry name" value="HTHMERR"/>
</dbReference>
<keyword evidence="1" id="KW-0678">Repressor</keyword>
<evidence type="ECO:0000256" key="4">
    <source>
        <dbReference type="ARBA" id="ARBA00023163"/>
    </source>
</evidence>
<protein>
    <recommendedName>
        <fullName evidence="5">HTH merR-type domain-containing protein</fullName>
    </recommendedName>
</protein>
<evidence type="ECO:0000259" key="5">
    <source>
        <dbReference type="PROSITE" id="PS50937"/>
    </source>
</evidence>
<comment type="caution">
    <text evidence="6">The sequence shown here is derived from an EMBL/GenBank/DDBJ whole genome shotgun (WGS) entry which is preliminary data.</text>
</comment>
<dbReference type="Proteomes" id="UP000051006">
    <property type="component" value="Unassembled WGS sequence"/>
</dbReference>
<dbReference type="CDD" id="cd01109">
    <property type="entry name" value="HTH_YyaN"/>
    <property type="match status" value="1"/>
</dbReference>
<dbReference type="SMART" id="SM00422">
    <property type="entry name" value="HTH_MERR"/>
    <property type="match status" value="1"/>
</dbReference>
<keyword evidence="7" id="KW-1185">Reference proteome</keyword>
<dbReference type="PANTHER" id="PTHR30204:SF69">
    <property type="entry name" value="MERR-FAMILY TRANSCRIPTIONAL REGULATOR"/>
    <property type="match status" value="1"/>
</dbReference>
<keyword evidence="4" id="KW-0804">Transcription</keyword>
<name>A0A0R2LAN6_9LACO</name>
<keyword evidence="2" id="KW-0805">Transcription regulation</keyword>
<dbReference type="Pfam" id="PF13411">
    <property type="entry name" value="MerR_1"/>
    <property type="match status" value="1"/>
</dbReference>
<dbReference type="SUPFAM" id="SSF46955">
    <property type="entry name" value="Putative DNA-binding domain"/>
    <property type="match status" value="1"/>
</dbReference>
<dbReference type="PROSITE" id="PS50937">
    <property type="entry name" value="HTH_MERR_2"/>
    <property type="match status" value="1"/>
</dbReference>
<evidence type="ECO:0000256" key="1">
    <source>
        <dbReference type="ARBA" id="ARBA00022491"/>
    </source>
</evidence>
<dbReference type="InterPro" id="IPR009061">
    <property type="entry name" value="DNA-bd_dom_put_sf"/>
</dbReference>
<proteinExistence type="predicted"/>
<dbReference type="InterPro" id="IPR000551">
    <property type="entry name" value="MerR-type_HTH_dom"/>
</dbReference>
<dbReference type="InterPro" id="IPR047057">
    <property type="entry name" value="MerR_fam"/>
</dbReference>
<dbReference type="RefSeq" id="WP_057881118.1">
    <property type="nucleotide sequence ID" value="NZ_JQCF01000016.1"/>
</dbReference>
<evidence type="ECO:0000313" key="6">
    <source>
        <dbReference type="EMBL" id="KRN98867.1"/>
    </source>
</evidence>
<evidence type="ECO:0000256" key="2">
    <source>
        <dbReference type="ARBA" id="ARBA00023015"/>
    </source>
</evidence>